<keyword evidence="3" id="KW-0328">Glycosyltransferase</keyword>
<keyword evidence="11" id="KW-1185">Reference proteome</keyword>
<feature type="transmembrane region" description="Helical" evidence="8">
    <location>
        <begin position="164"/>
        <end position="182"/>
    </location>
</feature>
<evidence type="ECO:0000256" key="5">
    <source>
        <dbReference type="ARBA" id="ARBA00022692"/>
    </source>
</evidence>
<feature type="domain" description="Glycosyltransferase RgtA/B/C/D-like" evidence="9">
    <location>
        <begin position="87"/>
        <end position="258"/>
    </location>
</feature>
<dbReference type="GO" id="GO:0005886">
    <property type="term" value="C:plasma membrane"/>
    <property type="evidence" value="ECO:0007669"/>
    <property type="project" value="UniProtKB-SubCell"/>
</dbReference>
<keyword evidence="7 8" id="KW-0472">Membrane</keyword>
<evidence type="ECO:0000256" key="3">
    <source>
        <dbReference type="ARBA" id="ARBA00022676"/>
    </source>
</evidence>
<comment type="subcellular location">
    <subcellularLocation>
        <location evidence="1">Cell membrane</location>
        <topology evidence="1">Multi-pass membrane protein</topology>
    </subcellularLocation>
</comment>
<keyword evidence="6 8" id="KW-1133">Transmembrane helix</keyword>
<dbReference type="PANTHER" id="PTHR33908">
    <property type="entry name" value="MANNOSYLTRANSFERASE YKCB-RELATED"/>
    <property type="match status" value="1"/>
</dbReference>
<dbReference type="EMBL" id="JACHGW010000001">
    <property type="protein sequence ID" value="MBB6048522.1"/>
    <property type="molecule type" value="Genomic_DNA"/>
</dbReference>
<reference evidence="10 11" key="1">
    <citation type="submission" date="2020-08" db="EMBL/GenBank/DDBJ databases">
        <title>Genomic Encyclopedia of Type Strains, Phase IV (KMG-IV): sequencing the most valuable type-strain genomes for metagenomic binning, comparative biology and taxonomic classification.</title>
        <authorList>
            <person name="Goeker M."/>
        </authorList>
    </citation>
    <scope>NUCLEOTIDE SEQUENCE [LARGE SCALE GENOMIC DNA]</scope>
    <source>
        <strain evidence="10 11">DSM 23562</strain>
    </source>
</reference>
<evidence type="ECO:0000256" key="4">
    <source>
        <dbReference type="ARBA" id="ARBA00022679"/>
    </source>
</evidence>
<comment type="caution">
    <text evidence="10">The sequence shown here is derived from an EMBL/GenBank/DDBJ whole genome shotgun (WGS) entry which is preliminary data.</text>
</comment>
<dbReference type="InterPro" id="IPR050297">
    <property type="entry name" value="LipidA_mod_glycosyltrf_83"/>
</dbReference>
<keyword evidence="5 8" id="KW-0812">Transmembrane</keyword>
<feature type="transmembrane region" description="Helical" evidence="8">
    <location>
        <begin position="240"/>
        <end position="259"/>
    </location>
</feature>
<organism evidence="10 11">
    <name type="scientific">Armatimonas rosea</name>
    <dbReference type="NCBI Taxonomy" id="685828"/>
    <lineage>
        <taxon>Bacteria</taxon>
        <taxon>Bacillati</taxon>
        <taxon>Armatimonadota</taxon>
        <taxon>Armatimonadia</taxon>
        <taxon>Armatimonadales</taxon>
        <taxon>Armatimonadaceae</taxon>
        <taxon>Armatimonas</taxon>
    </lineage>
</organism>
<evidence type="ECO:0000256" key="8">
    <source>
        <dbReference type="SAM" id="Phobius"/>
    </source>
</evidence>
<accession>A0A7W9SKX8</accession>
<feature type="transmembrane region" description="Helical" evidence="8">
    <location>
        <begin position="90"/>
        <end position="117"/>
    </location>
</feature>
<feature type="transmembrane region" description="Helical" evidence="8">
    <location>
        <begin position="387"/>
        <end position="406"/>
    </location>
</feature>
<dbReference type="PANTHER" id="PTHR33908:SF11">
    <property type="entry name" value="MEMBRANE PROTEIN"/>
    <property type="match status" value="1"/>
</dbReference>
<dbReference type="Pfam" id="PF13231">
    <property type="entry name" value="PMT_2"/>
    <property type="match status" value="1"/>
</dbReference>
<name>A0A7W9SKX8_ARMRO</name>
<proteinExistence type="predicted"/>
<evidence type="ECO:0000256" key="6">
    <source>
        <dbReference type="ARBA" id="ARBA00022989"/>
    </source>
</evidence>
<evidence type="ECO:0000256" key="7">
    <source>
        <dbReference type="ARBA" id="ARBA00023136"/>
    </source>
</evidence>
<feature type="transmembrane region" description="Helical" evidence="8">
    <location>
        <begin position="413"/>
        <end position="429"/>
    </location>
</feature>
<dbReference type="RefSeq" id="WP_184192164.1">
    <property type="nucleotide sequence ID" value="NZ_JACHGW010000001.1"/>
</dbReference>
<dbReference type="GO" id="GO:0009103">
    <property type="term" value="P:lipopolysaccharide biosynthetic process"/>
    <property type="evidence" value="ECO:0007669"/>
    <property type="project" value="UniProtKB-ARBA"/>
</dbReference>
<feature type="transmembrane region" description="Helical" evidence="8">
    <location>
        <begin position="215"/>
        <end position="231"/>
    </location>
</feature>
<sequence length="437" mass="47487">MKSLWAVLIAALVLTVSFAVKVPLNNNPDESSHRDYIRLMVEQKGLVMFVPSKDRKPLPAPVLERMQAREGMTEVPEGAPSRDETHQPPLYYALAALVFAITGGGSLLALRLVALPFHLATVWIAWKTGRDLFPNRPVLAPALAAFVAFLPIQAQLGGAISNDATTHFFCALIVWRMARFFAPHIAPPHRVYAWGEGALLGLFFGLGLLTKLTVLQLYPVLFVACALAIRAKRITFTDTIGVFGAAVLVGLAIAAPWLARNQQLYGDFLAQTIYKATGPNLSPAEISQLSGWSGADYARNAGLRSFVSFWCFLDPHLPTVPLAQFIGSPVLLLLTLIPALIPLFGLYKASKEKAVEPVFGFATLVPLCLVPFFTKFIYEVFQAQGRYFLPSLLAVALVCVGGFAALTKKDRAAFVPAALLLLLALWQLVGDGYAASR</sequence>
<keyword evidence="2" id="KW-1003">Cell membrane</keyword>
<dbReference type="GO" id="GO:0016763">
    <property type="term" value="F:pentosyltransferase activity"/>
    <property type="evidence" value="ECO:0007669"/>
    <property type="project" value="TreeGrafter"/>
</dbReference>
<evidence type="ECO:0000313" key="10">
    <source>
        <dbReference type="EMBL" id="MBB6048522.1"/>
    </source>
</evidence>
<dbReference type="InterPro" id="IPR038731">
    <property type="entry name" value="RgtA/B/C-like"/>
</dbReference>
<protein>
    <recommendedName>
        <fullName evidence="9">Glycosyltransferase RgtA/B/C/D-like domain-containing protein</fullName>
    </recommendedName>
</protein>
<evidence type="ECO:0000259" key="9">
    <source>
        <dbReference type="Pfam" id="PF13231"/>
    </source>
</evidence>
<dbReference type="AlphaFoldDB" id="A0A7W9SKX8"/>
<evidence type="ECO:0000256" key="1">
    <source>
        <dbReference type="ARBA" id="ARBA00004651"/>
    </source>
</evidence>
<evidence type="ECO:0000313" key="11">
    <source>
        <dbReference type="Proteomes" id="UP000520814"/>
    </source>
</evidence>
<feature type="transmembrane region" description="Helical" evidence="8">
    <location>
        <begin position="138"/>
        <end position="158"/>
    </location>
</feature>
<feature type="transmembrane region" description="Helical" evidence="8">
    <location>
        <begin position="322"/>
        <end position="346"/>
    </location>
</feature>
<feature type="transmembrane region" description="Helical" evidence="8">
    <location>
        <begin position="358"/>
        <end position="381"/>
    </location>
</feature>
<evidence type="ECO:0000256" key="2">
    <source>
        <dbReference type="ARBA" id="ARBA00022475"/>
    </source>
</evidence>
<keyword evidence="4" id="KW-0808">Transferase</keyword>
<dbReference type="Proteomes" id="UP000520814">
    <property type="component" value="Unassembled WGS sequence"/>
</dbReference>
<gene>
    <name evidence="10" type="ORF">HNQ39_000284</name>
</gene>